<feature type="domain" description="Methyltransferase FkbM" evidence="2">
    <location>
        <begin position="133"/>
        <end position="283"/>
    </location>
</feature>
<dbReference type="AlphaFoldDB" id="A0A1B6HK89"/>
<dbReference type="EMBL" id="GECU01032596">
    <property type="protein sequence ID" value="JAS75110.1"/>
    <property type="molecule type" value="Transcribed_RNA"/>
</dbReference>
<evidence type="ECO:0000259" key="2">
    <source>
        <dbReference type="Pfam" id="PF05050"/>
    </source>
</evidence>
<keyword evidence="1" id="KW-0472">Membrane</keyword>
<accession>A0A1B6HK89</accession>
<evidence type="ECO:0000256" key="1">
    <source>
        <dbReference type="SAM" id="Phobius"/>
    </source>
</evidence>
<feature type="non-terminal residue" evidence="3">
    <location>
        <position position="1"/>
    </location>
</feature>
<reference evidence="3" key="1">
    <citation type="submission" date="2015-11" db="EMBL/GenBank/DDBJ databases">
        <title>De novo transcriptome assembly of four potential Pierce s Disease insect vectors from Arizona vineyards.</title>
        <authorList>
            <person name="Tassone E.E."/>
        </authorList>
    </citation>
    <scope>NUCLEOTIDE SEQUENCE</scope>
</reference>
<organism evidence="3">
    <name type="scientific">Homalodisca liturata</name>
    <dbReference type="NCBI Taxonomy" id="320908"/>
    <lineage>
        <taxon>Eukaryota</taxon>
        <taxon>Metazoa</taxon>
        <taxon>Ecdysozoa</taxon>
        <taxon>Arthropoda</taxon>
        <taxon>Hexapoda</taxon>
        <taxon>Insecta</taxon>
        <taxon>Pterygota</taxon>
        <taxon>Neoptera</taxon>
        <taxon>Paraneoptera</taxon>
        <taxon>Hemiptera</taxon>
        <taxon>Auchenorrhyncha</taxon>
        <taxon>Membracoidea</taxon>
        <taxon>Cicadellidae</taxon>
        <taxon>Cicadellinae</taxon>
        <taxon>Proconiini</taxon>
        <taxon>Homalodisca</taxon>
    </lineage>
</organism>
<dbReference type="Pfam" id="PF05050">
    <property type="entry name" value="Methyltransf_21"/>
    <property type="match status" value="1"/>
</dbReference>
<dbReference type="EMBL" id="GECU01003075">
    <property type="protein sequence ID" value="JAT04632.1"/>
    <property type="molecule type" value="Transcribed_RNA"/>
</dbReference>
<dbReference type="GO" id="GO:0005789">
    <property type="term" value="C:endoplasmic reticulum membrane"/>
    <property type="evidence" value="ECO:0007669"/>
    <property type="project" value="TreeGrafter"/>
</dbReference>
<gene>
    <name evidence="4" type="ORF">g.41845</name>
    <name evidence="3" type="ORF">g.41847</name>
</gene>
<evidence type="ECO:0000313" key="4">
    <source>
        <dbReference type="EMBL" id="JAT04632.1"/>
    </source>
</evidence>
<evidence type="ECO:0000313" key="3">
    <source>
        <dbReference type="EMBL" id="JAS75110.1"/>
    </source>
</evidence>
<dbReference type="GO" id="GO:0006888">
    <property type="term" value="P:endoplasmic reticulum to Golgi vesicle-mediated transport"/>
    <property type="evidence" value="ECO:0007669"/>
    <property type="project" value="TreeGrafter"/>
</dbReference>
<sequence length="311" mass="35785">TYIISDDYHLLICYKYFVTEVDNAAKMAVKKISAQRFLPFCAFVATFTIVMTILVCSTDMRTRRYHRLLNLSLESDFQNVAQEDPQLIAFIREHHLRPPPRLHSKRVNLDVEAIPEIGELFGWKKGGVFVEGGAYRHNSSSETEWLERALQWRGLLIQPDPQDFRLLLSRNRTRSHAANVCLSPTPNPKQVSFREVPKNVSDPQLTKVHCFPLYSLLLAYNTTTIDFLSLKAEKAELQVLKTLPFSRVRIKVISVLNPPDDKQYGNSLLVRLMRLLSVHGYKLNRYASINNRWVFVCSRGYSGCSALRVNQ</sequence>
<dbReference type="InterPro" id="IPR053202">
    <property type="entry name" value="EGF_Rcpt_Signaling_Reg"/>
</dbReference>
<dbReference type="GO" id="GO:0005794">
    <property type="term" value="C:Golgi apparatus"/>
    <property type="evidence" value="ECO:0007669"/>
    <property type="project" value="TreeGrafter"/>
</dbReference>
<dbReference type="GO" id="GO:0016197">
    <property type="term" value="P:endosomal transport"/>
    <property type="evidence" value="ECO:0007669"/>
    <property type="project" value="TreeGrafter"/>
</dbReference>
<feature type="transmembrane region" description="Helical" evidence="1">
    <location>
        <begin position="37"/>
        <end position="57"/>
    </location>
</feature>
<dbReference type="PANTHER" id="PTHR34009:SF2">
    <property type="entry name" value="PROTEIN STAR"/>
    <property type="match status" value="1"/>
</dbReference>
<protein>
    <recommendedName>
        <fullName evidence="2">Methyltransferase FkbM domain-containing protein</fullName>
    </recommendedName>
</protein>
<dbReference type="GO" id="GO:0031902">
    <property type="term" value="C:late endosome membrane"/>
    <property type="evidence" value="ECO:0007669"/>
    <property type="project" value="TreeGrafter"/>
</dbReference>
<dbReference type="PANTHER" id="PTHR34009">
    <property type="entry name" value="PROTEIN STAR"/>
    <property type="match status" value="1"/>
</dbReference>
<dbReference type="GO" id="GO:0005886">
    <property type="term" value="C:plasma membrane"/>
    <property type="evidence" value="ECO:0007669"/>
    <property type="project" value="TreeGrafter"/>
</dbReference>
<dbReference type="InterPro" id="IPR006342">
    <property type="entry name" value="FkbM_mtfrase"/>
</dbReference>
<proteinExistence type="predicted"/>
<name>A0A1B6HK89_9HEMI</name>
<keyword evidence="1" id="KW-0812">Transmembrane</keyword>
<keyword evidence="1" id="KW-1133">Transmembrane helix</keyword>